<evidence type="ECO:0000313" key="2">
    <source>
        <dbReference type="EMBL" id="MBB5887436.1"/>
    </source>
</evidence>
<evidence type="ECO:0000259" key="1">
    <source>
        <dbReference type="Pfam" id="PF12762"/>
    </source>
</evidence>
<gene>
    <name evidence="2" type="ORF">HNQ37_000306</name>
</gene>
<evidence type="ECO:0000313" key="3">
    <source>
        <dbReference type="Proteomes" id="UP000562464"/>
    </source>
</evidence>
<dbReference type="NCBIfam" id="NF033547">
    <property type="entry name" value="transpos_IS1595"/>
    <property type="match status" value="1"/>
</dbReference>
<keyword evidence="3" id="KW-1185">Reference proteome</keyword>
<dbReference type="InterPro" id="IPR024445">
    <property type="entry name" value="Tnp_ISXO2-like"/>
</dbReference>
<comment type="caution">
    <text evidence="2">The sequence shown here is derived from an EMBL/GenBank/DDBJ whole genome shotgun (WGS) entry which is preliminary data.</text>
</comment>
<sequence>MEQGSALYTDALRAYSTFTNEHDLKHYAFKTGKQRSKGIYHIQNVNSYHSRLKSWIANFKGVATKYLNGYIALFNFLDSISFDSTTNGIKELAVQSLTHKEYEMIETLRLRKVEII</sequence>
<reference evidence="2 3" key="1">
    <citation type="submission" date="2020-08" db="EMBL/GenBank/DDBJ databases">
        <title>Genomic Encyclopedia of Type Strains, Phase IV (KMG-IV): sequencing the most valuable type-strain genomes for metagenomic binning, comparative biology and taxonomic classification.</title>
        <authorList>
            <person name="Goeker M."/>
        </authorList>
    </citation>
    <scope>NUCLEOTIDE SEQUENCE [LARGE SCALE GENOMIC DNA]</scope>
    <source>
        <strain evidence="2 3">DSM 14925</strain>
    </source>
</reference>
<dbReference type="Proteomes" id="UP000562464">
    <property type="component" value="Unassembled WGS sequence"/>
</dbReference>
<dbReference type="AlphaFoldDB" id="A0A841C0K7"/>
<feature type="domain" description="ISXO2-like transposase" evidence="1">
    <location>
        <begin position="2"/>
        <end position="76"/>
    </location>
</feature>
<dbReference type="EMBL" id="JACHHV010000003">
    <property type="protein sequence ID" value="MBB5887436.1"/>
    <property type="molecule type" value="Genomic_DNA"/>
</dbReference>
<accession>A0A841C0K7</accession>
<name>A0A841C0K7_9LACT</name>
<protein>
    <recommendedName>
        <fullName evidence="1">ISXO2-like transposase domain-containing protein</fullName>
    </recommendedName>
</protein>
<proteinExistence type="predicted"/>
<dbReference type="Pfam" id="PF12762">
    <property type="entry name" value="DDE_Tnp_IS1595"/>
    <property type="match status" value="1"/>
</dbReference>
<organism evidence="2 3">
    <name type="scientific">Lactovum miscens</name>
    <dbReference type="NCBI Taxonomy" id="190387"/>
    <lineage>
        <taxon>Bacteria</taxon>
        <taxon>Bacillati</taxon>
        <taxon>Bacillota</taxon>
        <taxon>Bacilli</taxon>
        <taxon>Lactobacillales</taxon>
        <taxon>Streptococcaceae</taxon>
        <taxon>Lactovum</taxon>
    </lineage>
</organism>